<dbReference type="Pfam" id="PF00076">
    <property type="entry name" value="RRM_1"/>
    <property type="match status" value="1"/>
</dbReference>
<sequence length="230" mass="25422">MRRSYLSAVGGRLPEGMARDLGSSDWPYGLLDWRVNTHHYASRRAPHPQGGDEATDLAVLNEADLLPLARMVETCVKVISEDAEKIPEAAPAPPASAQKDVTKKSYASVVKVMEGASPAPVAKPKPKPKQTVKGAENVDRSAFLTCKTCSQLILHLQVTRQGYSVFVKNLPFNATVEMVEEEFRKYGAIKPGGIQVRNRQPDRFCFGFLEFESQQSMQAAIEVCFILWLS</sequence>
<dbReference type="Gene3D" id="3.30.70.330">
    <property type="match status" value="1"/>
</dbReference>
<accession>D3IVE6</accession>
<dbReference type="AlphaFoldDB" id="D3IVE6"/>
<dbReference type="InterPro" id="IPR035979">
    <property type="entry name" value="RBD_domain_sf"/>
</dbReference>
<dbReference type="EMBL" id="GQ252816">
    <property type="protein sequence ID" value="ADB85286.1"/>
    <property type="molecule type" value="Genomic_DNA"/>
</dbReference>
<reference evidence="3" key="1">
    <citation type="journal article" date="2010" name="J. Integr. Plant Biol.">
        <title>Insights into the bamboo genome: syntenic relationships to rice and sorghum.</title>
        <authorList>
            <person name="Gui Y.J."/>
            <person name="Zhou Y."/>
            <person name="Wang Y."/>
            <person name="Wang S."/>
            <person name="Wang S.Y."/>
            <person name="Hu Y."/>
            <person name="Bo S.P."/>
            <person name="Chen H."/>
            <person name="Zhou C.P."/>
            <person name="Ma N.X."/>
            <person name="Zhang T.Z."/>
            <person name="Fan L.J."/>
        </authorList>
    </citation>
    <scope>NUCLEOTIDE SEQUENCE</scope>
    <source>
        <tissue evidence="3">Shoot</tissue>
    </source>
</reference>
<dbReference type="GO" id="GO:0005829">
    <property type="term" value="C:cytosol"/>
    <property type="evidence" value="ECO:0007669"/>
    <property type="project" value="TreeGrafter"/>
</dbReference>
<dbReference type="InterPro" id="IPR012677">
    <property type="entry name" value="Nucleotide-bd_a/b_plait_sf"/>
</dbReference>
<dbReference type="SMART" id="SM00360">
    <property type="entry name" value="RRM"/>
    <property type="match status" value="1"/>
</dbReference>
<evidence type="ECO:0000259" key="2">
    <source>
        <dbReference type="PROSITE" id="PS50102"/>
    </source>
</evidence>
<keyword evidence="1" id="KW-0694">RNA-binding</keyword>
<dbReference type="GO" id="GO:0003729">
    <property type="term" value="F:mRNA binding"/>
    <property type="evidence" value="ECO:0007669"/>
    <property type="project" value="TreeGrafter"/>
</dbReference>
<dbReference type="PANTHER" id="PTHR10693:SF55">
    <property type="entry name" value="OS07G0603100 PROTEIN"/>
    <property type="match status" value="1"/>
</dbReference>
<protein>
    <submittedName>
        <fullName evidence="3">Putative RNA-binding-like protein</fullName>
    </submittedName>
</protein>
<dbReference type="InterPro" id="IPR039539">
    <property type="entry name" value="Ras_GTPase_bind_prot"/>
</dbReference>
<dbReference type="PROSITE" id="PS50102">
    <property type="entry name" value="RRM"/>
    <property type="match status" value="1"/>
</dbReference>
<evidence type="ECO:0000256" key="1">
    <source>
        <dbReference type="PROSITE-ProRule" id="PRU00176"/>
    </source>
</evidence>
<dbReference type="CDD" id="cd00590">
    <property type="entry name" value="RRM_SF"/>
    <property type="match status" value="1"/>
</dbReference>
<dbReference type="PANTHER" id="PTHR10693">
    <property type="entry name" value="RAS GTPASE-ACTIVATING PROTEIN-BINDING PROTEIN"/>
    <property type="match status" value="1"/>
</dbReference>
<dbReference type="SUPFAM" id="SSF54928">
    <property type="entry name" value="RNA-binding domain, RBD"/>
    <property type="match status" value="1"/>
</dbReference>
<organism evidence="3">
    <name type="scientific">Phyllostachys edulis</name>
    <name type="common">Tortoise shell bamboo</name>
    <name type="synonym">Bambusa edulis</name>
    <dbReference type="NCBI Taxonomy" id="38705"/>
    <lineage>
        <taxon>Eukaryota</taxon>
        <taxon>Viridiplantae</taxon>
        <taxon>Streptophyta</taxon>
        <taxon>Embryophyta</taxon>
        <taxon>Tracheophyta</taxon>
        <taxon>Spermatophyta</taxon>
        <taxon>Magnoliopsida</taxon>
        <taxon>Liliopsida</taxon>
        <taxon>Poales</taxon>
        <taxon>Poaceae</taxon>
        <taxon>BOP clade</taxon>
        <taxon>Bambusoideae</taxon>
        <taxon>Arundinarodae</taxon>
        <taxon>Arundinarieae</taxon>
        <taxon>Arundinariinae</taxon>
        <taxon>Phyllostachys</taxon>
    </lineage>
</organism>
<name>D3IVE6_PHYED</name>
<feature type="domain" description="RRM" evidence="2">
    <location>
        <begin position="163"/>
        <end position="230"/>
    </location>
</feature>
<evidence type="ECO:0000313" key="3">
    <source>
        <dbReference type="EMBL" id="ADB85286.1"/>
    </source>
</evidence>
<dbReference type="InterPro" id="IPR000504">
    <property type="entry name" value="RRM_dom"/>
</dbReference>
<proteinExistence type="predicted"/>
<dbReference type="GO" id="GO:1990904">
    <property type="term" value="C:ribonucleoprotein complex"/>
    <property type="evidence" value="ECO:0007669"/>
    <property type="project" value="TreeGrafter"/>
</dbReference>